<dbReference type="AlphaFoldDB" id="A0A8J2RYC1"/>
<comment type="caution">
    <text evidence="1">The sequence shown here is derived from an EMBL/GenBank/DDBJ whole genome shotgun (WGS) entry which is preliminary data.</text>
</comment>
<sequence>MAIVNWVMDKFVKVGRETHVANAYTENIYVRVTADIRYLEKDSDVSIANFKINSGKNIWDKCDKDGFTRIAPNYFFKFEPDTSNSAYVYITVVTESGEVICEAVSKTVNASIIVDRSGNILDTKMGTIWTDTNGNKHPYCI</sequence>
<proteinExistence type="predicted"/>
<keyword evidence="2" id="KW-1185">Reference proteome</keyword>
<reference evidence="1" key="1">
    <citation type="submission" date="2021-11" db="EMBL/GenBank/DDBJ databases">
        <authorList>
            <person name="Schell T."/>
        </authorList>
    </citation>
    <scope>NUCLEOTIDE SEQUENCE</scope>
    <source>
        <strain evidence="1">M5</strain>
    </source>
</reference>
<protein>
    <submittedName>
        <fullName evidence="1">Uncharacterized protein</fullName>
    </submittedName>
</protein>
<dbReference type="Proteomes" id="UP000789390">
    <property type="component" value="Unassembled WGS sequence"/>
</dbReference>
<organism evidence="1 2">
    <name type="scientific">Daphnia galeata</name>
    <dbReference type="NCBI Taxonomy" id="27404"/>
    <lineage>
        <taxon>Eukaryota</taxon>
        <taxon>Metazoa</taxon>
        <taxon>Ecdysozoa</taxon>
        <taxon>Arthropoda</taxon>
        <taxon>Crustacea</taxon>
        <taxon>Branchiopoda</taxon>
        <taxon>Diplostraca</taxon>
        <taxon>Cladocera</taxon>
        <taxon>Anomopoda</taxon>
        <taxon>Daphniidae</taxon>
        <taxon>Daphnia</taxon>
    </lineage>
</organism>
<evidence type="ECO:0000313" key="1">
    <source>
        <dbReference type="EMBL" id="CAH0105580.1"/>
    </source>
</evidence>
<evidence type="ECO:0000313" key="2">
    <source>
        <dbReference type="Proteomes" id="UP000789390"/>
    </source>
</evidence>
<name>A0A8J2RYC1_9CRUS</name>
<accession>A0A8J2RYC1</accession>
<gene>
    <name evidence="1" type="ORF">DGAL_LOCUS8636</name>
</gene>
<dbReference type="OrthoDB" id="10026623at2759"/>
<dbReference type="EMBL" id="CAKKLH010000190">
    <property type="protein sequence ID" value="CAH0105580.1"/>
    <property type="molecule type" value="Genomic_DNA"/>
</dbReference>